<dbReference type="Proteomes" id="UP000248484">
    <property type="component" value="Chromosome 21"/>
</dbReference>
<evidence type="ECO:0000256" key="1">
    <source>
        <dbReference type="SAM" id="MobiDB-lite"/>
    </source>
</evidence>
<feature type="compositionally biased region" description="Basic and acidic residues" evidence="1">
    <location>
        <begin position="79"/>
        <end position="88"/>
    </location>
</feature>
<protein>
    <submittedName>
        <fullName evidence="3">Uncharacterized protein isoform X2</fullName>
    </submittedName>
</protein>
<dbReference type="AlphaFoldDB" id="A0A455AQM3"/>
<accession>A0A455AQM3</accession>
<feature type="compositionally biased region" description="Basic and acidic residues" evidence="1">
    <location>
        <begin position="1"/>
        <end position="11"/>
    </location>
</feature>
<feature type="compositionally biased region" description="Polar residues" evidence="1">
    <location>
        <begin position="89"/>
        <end position="108"/>
    </location>
</feature>
<evidence type="ECO:0000313" key="3">
    <source>
        <dbReference type="RefSeq" id="XP_028338233.1"/>
    </source>
</evidence>
<dbReference type="RefSeq" id="XP_028338233.1">
    <property type="nucleotide sequence ID" value="XM_028482432.2"/>
</dbReference>
<dbReference type="GO" id="GO:0005739">
    <property type="term" value="C:mitochondrion"/>
    <property type="evidence" value="ECO:0007669"/>
    <property type="project" value="TreeGrafter"/>
</dbReference>
<reference evidence="3" key="1">
    <citation type="submission" date="2025-08" db="UniProtKB">
        <authorList>
            <consortium name="RefSeq"/>
        </authorList>
    </citation>
    <scope>IDENTIFICATION</scope>
    <source>
        <tissue evidence="3">Muscle</tissue>
    </source>
</reference>
<feature type="region of interest" description="Disordered" evidence="1">
    <location>
        <begin position="1"/>
        <end position="108"/>
    </location>
</feature>
<feature type="compositionally biased region" description="Basic residues" evidence="1">
    <location>
        <begin position="41"/>
        <end position="52"/>
    </location>
</feature>
<organism evidence="2 3">
    <name type="scientific">Physeter macrocephalus</name>
    <name type="common">Sperm whale</name>
    <name type="synonym">Physeter catodon</name>
    <dbReference type="NCBI Taxonomy" id="9755"/>
    <lineage>
        <taxon>Eukaryota</taxon>
        <taxon>Metazoa</taxon>
        <taxon>Chordata</taxon>
        <taxon>Craniata</taxon>
        <taxon>Vertebrata</taxon>
        <taxon>Euteleostomi</taxon>
        <taxon>Mammalia</taxon>
        <taxon>Eutheria</taxon>
        <taxon>Laurasiatheria</taxon>
        <taxon>Artiodactyla</taxon>
        <taxon>Whippomorpha</taxon>
        <taxon>Cetacea</taxon>
        <taxon>Odontoceti</taxon>
        <taxon>Physeteridae</taxon>
        <taxon>Physeter</taxon>
    </lineage>
</organism>
<name>A0A455AQM3_PHYMC</name>
<dbReference type="InterPro" id="IPR038891">
    <property type="entry name" value="FSIP2"/>
</dbReference>
<sequence>MQRNDLQREGSEESTFENKSQDETEASYPKIKEMSITAGHQKLHQGQKRPSRHLYGSVNIPEKTSSSLSSPHDVQSNRTEQKKDRETIKTSYPLNDGEITSTSLQTPGVSAKTANVYRHSLQDTSKQEVTYADLNGEKAKKSSFNYESAPGTFFSHDSSIKQQDYHQNHCQEKVCTMKLTDKAIKDIF</sequence>
<proteinExistence type="predicted"/>
<evidence type="ECO:0000313" key="2">
    <source>
        <dbReference type="Proteomes" id="UP000248484"/>
    </source>
</evidence>
<feature type="compositionally biased region" description="Polar residues" evidence="1">
    <location>
        <begin position="62"/>
        <end position="78"/>
    </location>
</feature>
<dbReference type="PANTHER" id="PTHR21856">
    <property type="entry name" value="FIBROUS SHEATH-INTERACTING PROTEIN 2"/>
    <property type="match status" value="1"/>
</dbReference>
<keyword evidence="2" id="KW-1185">Reference proteome</keyword>
<dbReference type="GeneID" id="114484677"/>
<dbReference type="PANTHER" id="PTHR21856:SF7">
    <property type="entry name" value="FIBROUS SHEATH-INTERACTING PROTEIN 2"/>
    <property type="match status" value="1"/>
</dbReference>
<gene>
    <name evidence="3" type="primary">LOC114484677</name>
</gene>